<dbReference type="RefSeq" id="WP_345223686.1">
    <property type="nucleotide sequence ID" value="NZ_BAAAXE010000013.1"/>
</dbReference>
<keyword evidence="2" id="KW-1185">Reference proteome</keyword>
<dbReference type="InterPro" id="IPR006311">
    <property type="entry name" value="TAT_signal"/>
</dbReference>
<dbReference type="PROSITE" id="PS51318">
    <property type="entry name" value="TAT"/>
    <property type="match status" value="1"/>
</dbReference>
<evidence type="ECO:0008006" key="3">
    <source>
        <dbReference type="Google" id="ProtNLM"/>
    </source>
</evidence>
<evidence type="ECO:0000313" key="1">
    <source>
        <dbReference type="EMBL" id="MFB9520737.1"/>
    </source>
</evidence>
<dbReference type="SUPFAM" id="SSF54427">
    <property type="entry name" value="NTF2-like"/>
    <property type="match status" value="1"/>
</dbReference>
<gene>
    <name evidence="1" type="ORF">ACFFTU_12320</name>
</gene>
<protein>
    <recommendedName>
        <fullName evidence="3">Lipoprotein</fullName>
    </recommendedName>
</protein>
<dbReference type="EMBL" id="JBHMCR010000006">
    <property type="protein sequence ID" value="MFB9520737.1"/>
    <property type="molecule type" value="Genomic_DNA"/>
</dbReference>
<reference evidence="1 2" key="1">
    <citation type="submission" date="2024-09" db="EMBL/GenBank/DDBJ databases">
        <authorList>
            <person name="Sun Q."/>
            <person name="Mori K."/>
        </authorList>
    </citation>
    <scope>NUCLEOTIDE SEQUENCE [LARGE SCALE GENOMIC DNA]</scope>
    <source>
        <strain evidence="1 2">JCM 4362</strain>
    </source>
</reference>
<evidence type="ECO:0000313" key="2">
    <source>
        <dbReference type="Proteomes" id="UP001589718"/>
    </source>
</evidence>
<proteinExistence type="predicted"/>
<name>A0ABV5PC23_STRCM</name>
<comment type="caution">
    <text evidence="1">The sequence shown here is derived from an EMBL/GenBank/DDBJ whole genome shotgun (WGS) entry which is preliminary data.</text>
</comment>
<sequence>MAAHGGGTRHGRRAVLALGGLLAASCALPAAPADTAARDVRRLLDRRAAALLARDRAAFLAVLAPEAPGLRSAQGEEFDHLAGVPLTEWHYRLTGLDRTGDGTVTARVELRHRVAGYDATPAVSARRVDLRRRDGQWHVTGDRPAHGGTRELWQQGPVAVARGRRCVVLGTGHGAERLRRIAETADAAVDAVARAWTRESDLRTVLLVPSSLSAMGALLGEPAAGYRGIAAVTTGASEGGRRTSADRVIVNPEAYEVLGAVGRQVVLTHETTHVATRTATTAATPMWLSEGFADWVAYRDSDRTPAQIAPELRRTVRREGLPDALPADGDFRFAGDADRLAGAYEGGWLACRMIVERTDEATLLALYESVGAHPRREGAVTAALRRHLDTTPEEFTARWRAYVRDALA</sequence>
<dbReference type="InterPro" id="IPR032710">
    <property type="entry name" value="NTF2-like_dom_sf"/>
</dbReference>
<dbReference type="Proteomes" id="UP001589718">
    <property type="component" value="Unassembled WGS sequence"/>
</dbReference>
<accession>A0ABV5PC23</accession>
<organism evidence="1 2">
    <name type="scientific">Streptomyces cremeus</name>
    <dbReference type="NCBI Taxonomy" id="66881"/>
    <lineage>
        <taxon>Bacteria</taxon>
        <taxon>Bacillati</taxon>
        <taxon>Actinomycetota</taxon>
        <taxon>Actinomycetes</taxon>
        <taxon>Kitasatosporales</taxon>
        <taxon>Streptomycetaceae</taxon>
        <taxon>Streptomyces</taxon>
    </lineage>
</organism>